<proteinExistence type="predicted"/>
<dbReference type="Proteomes" id="UP000622687">
    <property type="component" value="Unassembled WGS sequence"/>
</dbReference>
<reference evidence="1" key="1">
    <citation type="submission" date="2020-12" db="EMBL/GenBank/DDBJ databases">
        <title>Clostridium thailandense sp. nov., a novel acetogenic bacterium isolated from peat land soil in Thailand.</title>
        <authorList>
            <person name="Chaikitkaew S."/>
            <person name="Birkeland N.K."/>
        </authorList>
    </citation>
    <scope>NUCLEOTIDE SEQUENCE</scope>
    <source>
        <strain evidence="1">DSM 17425</strain>
    </source>
</reference>
<evidence type="ECO:0000313" key="1">
    <source>
        <dbReference type="EMBL" id="MBI6875228.1"/>
    </source>
</evidence>
<sequence>MLREFKGDIYFEGKKSIKITKENFYEGFEAIIIEVYIKKELSNNYD</sequence>
<name>A0A934I2S1_9CLOT</name>
<protein>
    <submittedName>
        <fullName evidence="1">Uncharacterized protein</fullName>
    </submittedName>
</protein>
<dbReference type="AlphaFoldDB" id="A0A934I2S1"/>
<accession>A0A934I2S1</accession>
<gene>
    <name evidence="1" type="ORF">I6U51_21370</name>
</gene>
<keyword evidence="2" id="KW-1185">Reference proteome</keyword>
<dbReference type="EMBL" id="JAEEGB010000039">
    <property type="protein sequence ID" value="MBI6875228.1"/>
    <property type="molecule type" value="Genomic_DNA"/>
</dbReference>
<evidence type="ECO:0000313" key="2">
    <source>
        <dbReference type="Proteomes" id="UP000622687"/>
    </source>
</evidence>
<organism evidence="1 2">
    <name type="scientific">Clostridium aciditolerans</name>
    <dbReference type="NCBI Taxonomy" id="339861"/>
    <lineage>
        <taxon>Bacteria</taxon>
        <taxon>Bacillati</taxon>
        <taxon>Bacillota</taxon>
        <taxon>Clostridia</taxon>
        <taxon>Eubacteriales</taxon>
        <taxon>Clostridiaceae</taxon>
        <taxon>Clostridium</taxon>
    </lineage>
</organism>
<comment type="caution">
    <text evidence="1">The sequence shown here is derived from an EMBL/GenBank/DDBJ whole genome shotgun (WGS) entry which is preliminary data.</text>
</comment>